<dbReference type="EMBL" id="RJPQ01000006">
    <property type="protein sequence ID" value="RSJ85797.1"/>
    <property type="molecule type" value="Genomic_DNA"/>
</dbReference>
<organism evidence="1 2">
    <name type="scientific">Streptococcus cristatus</name>
    <dbReference type="NCBI Taxonomy" id="45634"/>
    <lineage>
        <taxon>Bacteria</taxon>
        <taxon>Bacillati</taxon>
        <taxon>Bacillota</taxon>
        <taxon>Bacilli</taxon>
        <taxon>Lactobacillales</taxon>
        <taxon>Streptococcaceae</taxon>
        <taxon>Streptococcus</taxon>
    </lineage>
</organism>
<protein>
    <submittedName>
        <fullName evidence="1">Uncharacterized protein</fullName>
    </submittedName>
</protein>
<accession>A0A3R9LDG6</accession>
<evidence type="ECO:0000313" key="2">
    <source>
        <dbReference type="Proteomes" id="UP000277890"/>
    </source>
</evidence>
<dbReference type="AlphaFoldDB" id="A0A3R9LDG6"/>
<evidence type="ECO:0000313" key="1">
    <source>
        <dbReference type="EMBL" id="RSJ85797.1"/>
    </source>
</evidence>
<name>A0A3R9LDG6_STRCR</name>
<proteinExistence type="predicted"/>
<gene>
    <name evidence="1" type="ORF">D8794_05705</name>
</gene>
<comment type="caution">
    <text evidence="1">The sequence shown here is derived from an EMBL/GenBank/DDBJ whole genome shotgun (WGS) entry which is preliminary data.</text>
</comment>
<dbReference type="Proteomes" id="UP000277890">
    <property type="component" value="Unassembled WGS sequence"/>
</dbReference>
<sequence>MNETSALYQTSLARVGVEEDKGSILEQVGHSLVSQGDAFRRLQLVLLKNESFYSYNSLLGTSVTMKLDWEKEEVTLTYLDSELILSMEDFRYMEIYEDWGKGLDIQKMRVED</sequence>
<dbReference type="RefSeq" id="WP_125371232.1">
    <property type="nucleotide sequence ID" value="NZ_RJPO01000006.1"/>
</dbReference>
<reference evidence="1 2" key="1">
    <citation type="submission" date="2018-11" db="EMBL/GenBank/DDBJ databases">
        <title>Species Designations Belie Phenotypic and Genotypic Heterogeneity in Oral Streptococci.</title>
        <authorList>
            <person name="Velsko I."/>
        </authorList>
    </citation>
    <scope>NUCLEOTIDE SEQUENCE [LARGE SCALE GENOMIC DNA]</scope>
    <source>
        <strain evidence="1 2">A54</strain>
    </source>
</reference>